<sequence>MRIILDTDPGVDDALAIMYLAAQEDAEIVAVGSVHGNVSAPLAARNALRVMELCGLTAPVAVGAARPLAQPLQTAEFVHGVDGLGGHAGPEPSGTVVSESAAEQLVRLARAHPGELTLLALGPLTNIALAVLLEPDLPKLLRSVVVMGGAVTVPGNITPYADANFFHDPEAADLVLGAGFPDMTLVGLDATEQARAGGEWLTAVGALDSPRAVFANRLLDHYAGFYSQMFGTHTCTLHDPLAAALLLEPKLATYREMPLAIELSGTHTRGQVVSDQRLIASDAYIATTAGAGRVPVKVAETVDVPRFLEHMFEALKAH</sequence>
<dbReference type="InterPro" id="IPR023186">
    <property type="entry name" value="IUNH"/>
</dbReference>
<dbReference type="PANTHER" id="PTHR12304">
    <property type="entry name" value="INOSINE-URIDINE PREFERRING NUCLEOSIDE HYDROLASE"/>
    <property type="match status" value="1"/>
</dbReference>
<evidence type="ECO:0000313" key="4">
    <source>
        <dbReference type="EMBL" id="MBB4908955.1"/>
    </source>
</evidence>
<evidence type="ECO:0000259" key="3">
    <source>
        <dbReference type="Pfam" id="PF01156"/>
    </source>
</evidence>
<keyword evidence="2 4" id="KW-0326">Glycosidase</keyword>
<gene>
    <name evidence="4" type="ORF">FHR82_005208</name>
</gene>
<dbReference type="GO" id="GO:0006152">
    <property type="term" value="P:purine nucleoside catabolic process"/>
    <property type="evidence" value="ECO:0007669"/>
    <property type="project" value="TreeGrafter"/>
</dbReference>
<keyword evidence="5" id="KW-1185">Reference proteome</keyword>
<dbReference type="PANTHER" id="PTHR12304:SF4">
    <property type="entry name" value="URIDINE NUCLEOSIDASE"/>
    <property type="match status" value="1"/>
</dbReference>
<dbReference type="Pfam" id="PF01156">
    <property type="entry name" value="IU_nuc_hydro"/>
    <property type="match status" value="1"/>
</dbReference>
<dbReference type="AlphaFoldDB" id="A0A7W7VGD3"/>
<dbReference type="InterPro" id="IPR036452">
    <property type="entry name" value="Ribo_hydro-like"/>
</dbReference>
<protein>
    <submittedName>
        <fullName evidence="4">Purine nucleosidase</fullName>
        <ecNumber evidence="4">3.2.2.1</ecNumber>
    </submittedName>
</protein>
<dbReference type="EMBL" id="JACHJQ010000005">
    <property type="protein sequence ID" value="MBB4908955.1"/>
    <property type="molecule type" value="Genomic_DNA"/>
</dbReference>
<accession>A0A7W7VGD3</accession>
<evidence type="ECO:0000256" key="1">
    <source>
        <dbReference type="ARBA" id="ARBA00022801"/>
    </source>
</evidence>
<dbReference type="Gene3D" id="3.90.245.10">
    <property type="entry name" value="Ribonucleoside hydrolase-like"/>
    <property type="match status" value="1"/>
</dbReference>
<comment type="caution">
    <text evidence="4">The sequence shown here is derived from an EMBL/GenBank/DDBJ whole genome shotgun (WGS) entry which is preliminary data.</text>
</comment>
<organism evidence="4 5">
    <name type="scientific">Actinophytocola algeriensis</name>
    <dbReference type="NCBI Taxonomy" id="1768010"/>
    <lineage>
        <taxon>Bacteria</taxon>
        <taxon>Bacillati</taxon>
        <taxon>Actinomycetota</taxon>
        <taxon>Actinomycetes</taxon>
        <taxon>Pseudonocardiales</taxon>
        <taxon>Pseudonocardiaceae</taxon>
    </lineage>
</organism>
<dbReference type="GO" id="GO:0005829">
    <property type="term" value="C:cytosol"/>
    <property type="evidence" value="ECO:0007669"/>
    <property type="project" value="TreeGrafter"/>
</dbReference>
<keyword evidence="1 4" id="KW-0378">Hydrolase</keyword>
<feature type="domain" description="Inosine/uridine-preferring nucleoside hydrolase" evidence="3">
    <location>
        <begin position="3"/>
        <end position="309"/>
    </location>
</feature>
<dbReference type="SUPFAM" id="SSF53590">
    <property type="entry name" value="Nucleoside hydrolase"/>
    <property type="match status" value="1"/>
</dbReference>
<dbReference type="RefSeq" id="WP_184813023.1">
    <property type="nucleotide sequence ID" value="NZ_JACHJQ010000005.1"/>
</dbReference>
<dbReference type="Proteomes" id="UP000520767">
    <property type="component" value="Unassembled WGS sequence"/>
</dbReference>
<dbReference type="EC" id="3.2.2.1" evidence="4"/>
<dbReference type="CDD" id="cd02650">
    <property type="entry name" value="nuc_hydro_CaPnhB"/>
    <property type="match status" value="1"/>
</dbReference>
<evidence type="ECO:0000256" key="2">
    <source>
        <dbReference type="ARBA" id="ARBA00023295"/>
    </source>
</evidence>
<proteinExistence type="predicted"/>
<evidence type="ECO:0000313" key="5">
    <source>
        <dbReference type="Proteomes" id="UP000520767"/>
    </source>
</evidence>
<dbReference type="InterPro" id="IPR001910">
    <property type="entry name" value="Inosine/uridine_hydrolase_dom"/>
</dbReference>
<reference evidence="4 5" key="1">
    <citation type="submission" date="2020-08" db="EMBL/GenBank/DDBJ databases">
        <title>Genomic Encyclopedia of Type Strains, Phase III (KMG-III): the genomes of soil and plant-associated and newly described type strains.</title>
        <authorList>
            <person name="Whitman W."/>
        </authorList>
    </citation>
    <scope>NUCLEOTIDE SEQUENCE [LARGE SCALE GENOMIC DNA]</scope>
    <source>
        <strain evidence="4 5">CECT 8960</strain>
    </source>
</reference>
<name>A0A7W7VGD3_9PSEU</name>
<dbReference type="GO" id="GO:0008477">
    <property type="term" value="F:purine nucleosidase activity"/>
    <property type="evidence" value="ECO:0007669"/>
    <property type="project" value="UniProtKB-EC"/>
</dbReference>